<evidence type="ECO:0000313" key="2">
    <source>
        <dbReference type="EMBL" id="MBN7773009.1"/>
    </source>
</evidence>
<feature type="transmembrane region" description="Helical" evidence="1">
    <location>
        <begin position="53"/>
        <end position="74"/>
    </location>
</feature>
<dbReference type="Proteomes" id="UP000664545">
    <property type="component" value="Unassembled WGS sequence"/>
</dbReference>
<name>A0A939IIY5_CLOAM</name>
<evidence type="ECO:0000256" key="1">
    <source>
        <dbReference type="SAM" id="Phobius"/>
    </source>
</evidence>
<comment type="caution">
    <text evidence="2">The sequence shown here is derived from an EMBL/GenBank/DDBJ whole genome shotgun (WGS) entry which is preliminary data.</text>
</comment>
<reference evidence="2" key="1">
    <citation type="submission" date="2021-02" db="EMBL/GenBank/DDBJ databases">
        <title>Abyssanaerobacter marinus gen.nov., sp., nov, anaerobic bacterium isolated from the Onnuri vent field of Indian Ocean and suggestion of Mogibacteriaceae fam. nov., and proposal of reclassification of ambiguous this family's genus member.</title>
        <authorList>
            <person name="Kim Y.J."/>
            <person name="Yang J.-A."/>
        </authorList>
    </citation>
    <scope>NUCLEOTIDE SEQUENCE</scope>
    <source>
        <strain evidence="2">DSM 2634</strain>
    </source>
</reference>
<dbReference type="RefSeq" id="WP_206581853.1">
    <property type="nucleotide sequence ID" value="NZ_JAFJZZ010000002.1"/>
</dbReference>
<feature type="transmembrane region" description="Helical" evidence="1">
    <location>
        <begin position="94"/>
        <end position="115"/>
    </location>
</feature>
<keyword evidence="1" id="KW-0472">Membrane</keyword>
<evidence type="ECO:0000313" key="3">
    <source>
        <dbReference type="Proteomes" id="UP000664545"/>
    </source>
</evidence>
<accession>A0A939IIY5</accession>
<proteinExistence type="predicted"/>
<keyword evidence="3" id="KW-1185">Reference proteome</keyword>
<gene>
    <name evidence="2" type="ORF">JYB65_06520</name>
</gene>
<organism evidence="2 3">
    <name type="scientific">Clostridium aminobutyricum</name>
    <dbReference type="NCBI Taxonomy" id="33953"/>
    <lineage>
        <taxon>Bacteria</taxon>
        <taxon>Bacillati</taxon>
        <taxon>Bacillota</taxon>
        <taxon>Clostridia</taxon>
        <taxon>Eubacteriales</taxon>
        <taxon>Clostridiaceae</taxon>
        <taxon>Clostridium</taxon>
    </lineage>
</organism>
<feature type="transmembrane region" description="Helical" evidence="1">
    <location>
        <begin position="175"/>
        <end position="198"/>
    </location>
</feature>
<dbReference type="EMBL" id="JAFJZZ010000002">
    <property type="protein sequence ID" value="MBN7773009.1"/>
    <property type="molecule type" value="Genomic_DNA"/>
</dbReference>
<protein>
    <submittedName>
        <fullName evidence="2">Uncharacterized protein</fullName>
    </submittedName>
</protein>
<dbReference type="AlphaFoldDB" id="A0A939IIY5"/>
<keyword evidence="1" id="KW-1133">Transmembrane helix</keyword>
<sequence length="206" mass="23370">MQRNRGYRFVFWGLVLSILHINIGEMEILPNFIAVLIIAKGISIVLEDNGNKYLLRARMLCRIYAGVQGAAFVMEMVKEGLLLNNIDAVLNETLTLLLFASNSILNIAFLFYLFMGSELLLFESRRDCFTLGREIDEYFTPERNLRKVATKFAVLYTIGTVLMMGGLVFRNDFGILAVIGAIAAFAGTVWVASNIAYIRRQYPEYR</sequence>
<feature type="transmembrane region" description="Helical" evidence="1">
    <location>
        <begin position="29"/>
        <end position="46"/>
    </location>
</feature>
<keyword evidence="1" id="KW-0812">Transmembrane</keyword>
<feature type="transmembrane region" description="Helical" evidence="1">
    <location>
        <begin position="152"/>
        <end position="169"/>
    </location>
</feature>
<feature type="transmembrane region" description="Helical" evidence="1">
    <location>
        <begin position="7"/>
        <end position="23"/>
    </location>
</feature>